<accession>A0A1V9XDQ6</accession>
<proteinExistence type="inferred from homology"/>
<evidence type="ECO:0000313" key="4">
    <source>
        <dbReference type="Proteomes" id="UP000192247"/>
    </source>
</evidence>
<dbReference type="GO" id="GO:0005506">
    <property type="term" value="F:iron ion binding"/>
    <property type="evidence" value="ECO:0007669"/>
    <property type="project" value="InterPro"/>
</dbReference>
<evidence type="ECO:0000313" key="3">
    <source>
        <dbReference type="EMBL" id="OQR71664.1"/>
    </source>
</evidence>
<evidence type="ECO:0000256" key="2">
    <source>
        <dbReference type="ARBA" id="ARBA00023033"/>
    </source>
</evidence>
<dbReference type="InterPro" id="IPR001128">
    <property type="entry name" value="Cyt_P450"/>
</dbReference>
<dbReference type="GO" id="GO:0004497">
    <property type="term" value="F:monooxygenase activity"/>
    <property type="evidence" value="ECO:0007669"/>
    <property type="project" value="UniProtKB-KW"/>
</dbReference>
<dbReference type="EMBL" id="MNPL01013921">
    <property type="protein sequence ID" value="OQR71664.1"/>
    <property type="molecule type" value="Genomic_DNA"/>
</dbReference>
<keyword evidence="2" id="KW-0560">Oxidoreductase</keyword>
<dbReference type="Gene3D" id="1.10.630.10">
    <property type="entry name" value="Cytochrome P450"/>
    <property type="match status" value="1"/>
</dbReference>
<dbReference type="GO" id="GO:0016705">
    <property type="term" value="F:oxidoreductase activity, acting on paired donors, with incorporation or reduction of molecular oxygen"/>
    <property type="evidence" value="ECO:0007669"/>
    <property type="project" value="InterPro"/>
</dbReference>
<protein>
    <submittedName>
        <fullName evidence="3">Cytochrome P450 3A21-like</fullName>
    </submittedName>
</protein>
<dbReference type="Pfam" id="PF00067">
    <property type="entry name" value="p450"/>
    <property type="match status" value="1"/>
</dbReference>
<comment type="similarity">
    <text evidence="1">Belongs to the cytochrome P450 family.</text>
</comment>
<comment type="caution">
    <text evidence="3">The sequence shown here is derived from an EMBL/GenBank/DDBJ whole genome shotgun (WGS) entry which is preliminary data.</text>
</comment>
<keyword evidence="4" id="KW-1185">Reference proteome</keyword>
<dbReference type="AlphaFoldDB" id="A0A1V9XDQ6"/>
<sequence length="106" mass="11987">MNDHSPPTKACNTMKRIEESILETLRFIPVTFMPDRIYSEDTEVTDVPVKTGTIHTDPPHLPKSEKFLPERFVKDGEVCSKTAAFLISATDEKIALIVVLQSRICR</sequence>
<name>A0A1V9XDQ6_9ACAR</name>
<keyword evidence="2" id="KW-0503">Monooxygenase</keyword>
<dbReference type="Proteomes" id="UP000192247">
    <property type="component" value="Unassembled WGS sequence"/>
</dbReference>
<dbReference type="InterPro" id="IPR036396">
    <property type="entry name" value="Cyt_P450_sf"/>
</dbReference>
<evidence type="ECO:0000256" key="1">
    <source>
        <dbReference type="ARBA" id="ARBA00010617"/>
    </source>
</evidence>
<dbReference type="InParanoid" id="A0A1V9XDQ6"/>
<dbReference type="GO" id="GO:0020037">
    <property type="term" value="F:heme binding"/>
    <property type="evidence" value="ECO:0007669"/>
    <property type="project" value="InterPro"/>
</dbReference>
<gene>
    <name evidence="3" type="ORF">BIW11_03924</name>
</gene>
<reference evidence="3 4" key="1">
    <citation type="journal article" date="2017" name="Gigascience">
        <title>Draft genome of the honey bee ectoparasitic mite, Tropilaelaps mercedesae, is shaped by the parasitic life history.</title>
        <authorList>
            <person name="Dong X."/>
            <person name="Armstrong S.D."/>
            <person name="Xia D."/>
            <person name="Makepeace B.L."/>
            <person name="Darby A.C."/>
            <person name="Kadowaki T."/>
        </authorList>
    </citation>
    <scope>NUCLEOTIDE SEQUENCE [LARGE SCALE GENOMIC DNA]</scope>
    <source>
        <strain evidence="3">Wuxi-XJTLU</strain>
    </source>
</reference>
<organism evidence="3 4">
    <name type="scientific">Tropilaelaps mercedesae</name>
    <dbReference type="NCBI Taxonomy" id="418985"/>
    <lineage>
        <taxon>Eukaryota</taxon>
        <taxon>Metazoa</taxon>
        <taxon>Ecdysozoa</taxon>
        <taxon>Arthropoda</taxon>
        <taxon>Chelicerata</taxon>
        <taxon>Arachnida</taxon>
        <taxon>Acari</taxon>
        <taxon>Parasitiformes</taxon>
        <taxon>Mesostigmata</taxon>
        <taxon>Gamasina</taxon>
        <taxon>Dermanyssoidea</taxon>
        <taxon>Laelapidae</taxon>
        <taxon>Tropilaelaps</taxon>
    </lineage>
</organism>
<dbReference type="SUPFAM" id="SSF48264">
    <property type="entry name" value="Cytochrome P450"/>
    <property type="match status" value="1"/>
</dbReference>